<dbReference type="RefSeq" id="WP_167702480.1">
    <property type="nucleotide sequence ID" value="NZ_CYZU01000004.1"/>
</dbReference>
<evidence type="ECO:0000313" key="2">
    <source>
        <dbReference type="Proteomes" id="UP000095544"/>
    </source>
</evidence>
<dbReference type="Proteomes" id="UP000095544">
    <property type="component" value="Unassembled WGS sequence"/>
</dbReference>
<dbReference type="EMBL" id="CYZU01000004">
    <property type="protein sequence ID" value="CUN87431.1"/>
    <property type="molecule type" value="Genomic_DNA"/>
</dbReference>
<proteinExistence type="predicted"/>
<sequence length="150" mass="16861">MKKYEINDSVDNFAKVFAKLMQASYSVNDSVFQNADTNAYIVEVDEPDKKWCKKELEEFCTEGFVVDALARNVLFDRTTGNSVGWGECGIDISAFGVEYTTCGGLVFGWDVYPQWSGDDYVENTLTVYCYAREGGTLEKSLVEHGFVAYN</sequence>
<protein>
    <submittedName>
        <fullName evidence="1">Uncharacterized protein</fullName>
    </submittedName>
</protein>
<reference evidence="1 2" key="1">
    <citation type="submission" date="2015-09" db="EMBL/GenBank/DDBJ databases">
        <authorList>
            <consortium name="Pathogen Informatics"/>
        </authorList>
    </citation>
    <scope>NUCLEOTIDE SEQUENCE [LARGE SCALE GENOMIC DNA]</scope>
    <source>
        <strain evidence="1 2">2789STDY5834876</strain>
    </source>
</reference>
<dbReference type="STRING" id="39482.ERS852491_00719"/>
<evidence type="ECO:0000313" key="1">
    <source>
        <dbReference type="EMBL" id="CUN87431.1"/>
    </source>
</evidence>
<name>A0A174AFH0_9FIRM</name>
<organism evidence="1 2">
    <name type="scientific">Faecalicatena contorta</name>
    <dbReference type="NCBI Taxonomy" id="39482"/>
    <lineage>
        <taxon>Bacteria</taxon>
        <taxon>Bacillati</taxon>
        <taxon>Bacillota</taxon>
        <taxon>Clostridia</taxon>
        <taxon>Lachnospirales</taxon>
        <taxon>Lachnospiraceae</taxon>
        <taxon>Faecalicatena</taxon>
    </lineage>
</organism>
<dbReference type="AlphaFoldDB" id="A0A174AFH0"/>
<accession>A0A174AFH0</accession>
<gene>
    <name evidence="1" type="ORF">ERS852491_00719</name>
</gene>